<proteinExistence type="predicted"/>
<sequence length="335" mass="37709">MNEEVISKPVTSLKTSDDRFYFSGFVPLETRIFSLKDVMSSVDDGFHNEQINSEKYGKLKNETVISSTETEIVRLSEEKRLEDFMKVGECPKENHADYPVTSGSPIFKFIAPLYPIPFTKVVGDKSFSGCRFSSSNVTDRVIEEKTTDEVLRTVSFSAASNHSTSVSEPVMCENAFNQSPSFVCEDRRTSRVKFLTSTVANDKNRKMIPPPSFSFDETAVDRPYEKPSFPTLTARTTKVQTSFATTSDQIMTSSFIQNRNFTMPPYKATVKISRSAEPQRVNFATVGLTIKTSNLSVEQQRGAESFSSKITMHVSPVSYVYKPFNITCKLCRRDT</sequence>
<evidence type="ECO:0000313" key="2">
    <source>
        <dbReference type="WBParaSite" id="nRc.2.0.1.t00102-RA"/>
    </source>
</evidence>
<dbReference type="WBParaSite" id="nRc.2.0.1.t00102-RA">
    <property type="protein sequence ID" value="nRc.2.0.1.t00102-RA"/>
    <property type="gene ID" value="nRc.2.0.1.g00102"/>
</dbReference>
<accession>A0A915HFD7</accession>
<dbReference type="Proteomes" id="UP000887565">
    <property type="component" value="Unplaced"/>
</dbReference>
<reference evidence="2" key="1">
    <citation type="submission" date="2022-11" db="UniProtKB">
        <authorList>
            <consortium name="WormBaseParasite"/>
        </authorList>
    </citation>
    <scope>IDENTIFICATION</scope>
</reference>
<evidence type="ECO:0000313" key="1">
    <source>
        <dbReference type="Proteomes" id="UP000887565"/>
    </source>
</evidence>
<name>A0A915HFD7_ROMCU</name>
<organism evidence="1 2">
    <name type="scientific">Romanomermis culicivorax</name>
    <name type="common">Nematode worm</name>
    <dbReference type="NCBI Taxonomy" id="13658"/>
    <lineage>
        <taxon>Eukaryota</taxon>
        <taxon>Metazoa</taxon>
        <taxon>Ecdysozoa</taxon>
        <taxon>Nematoda</taxon>
        <taxon>Enoplea</taxon>
        <taxon>Dorylaimia</taxon>
        <taxon>Mermithida</taxon>
        <taxon>Mermithoidea</taxon>
        <taxon>Mermithidae</taxon>
        <taxon>Romanomermis</taxon>
    </lineage>
</organism>
<dbReference type="AlphaFoldDB" id="A0A915HFD7"/>
<protein>
    <submittedName>
        <fullName evidence="2">Uncharacterized protein</fullName>
    </submittedName>
</protein>
<keyword evidence="1" id="KW-1185">Reference proteome</keyword>